<keyword evidence="7" id="KW-1185">Reference proteome</keyword>
<feature type="non-terminal residue" evidence="6">
    <location>
        <position position="1"/>
    </location>
</feature>
<name>A0A5C3NRK7_9APHY</name>
<dbReference type="Proteomes" id="UP000308197">
    <property type="component" value="Unassembled WGS sequence"/>
</dbReference>
<dbReference type="PANTHER" id="PTHR46481:SF10">
    <property type="entry name" value="ZINC FINGER BED DOMAIN-CONTAINING PROTEIN 39"/>
    <property type="match status" value="1"/>
</dbReference>
<reference evidence="6 7" key="1">
    <citation type="journal article" date="2019" name="Nat. Ecol. Evol.">
        <title>Megaphylogeny resolves global patterns of mushroom evolution.</title>
        <authorList>
            <person name="Varga T."/>
            <person name="Krizsan K."/>
            <person name="Foldi C."/>
            <person name="Dima B."/>
            <person name="Sanchez-Garcia M."/>
            <person name="Sanchez-Ramirez S."/>
            <person name="Szollosi G.J."/>
            <person name="Szarkandi J.G."/>
            <person name="Papp V."/>
            <person name="Albert L."/>
            <person name="Andreopoulos W."/>
            <person name="Angelini C."/>
            <person name="Antonin V."/>
            <person name="Barry K.W."/>
            <person name="Bougher N.L."/>
            <person name="Buchanan P."/>
            <person name="Buyck B."/>
            <person name="Bense V."/>
            <person name="Catcheside P."/>
            <person name="Chovatia M."/>
            <person name="Cooper J."/>
            <person name="Damon W."/>
            <person name="Desjardin D."/>
            <person name="Finy P."/>
            <person name="Geml J."/>
            <person name="Haridas S."/>
            <person name="Hughes K."/>
            <person name="Justo A."/>
            <person name="Karasinski D."/>
            <person name="Kautmanova I."/>
            <person name="Kiss B."/>
            <person name="Kocsube S."/>
            <person name="Kotiranta H."/>
            <person name="LaButti K.M."/>
            <person name="Lechner B.E."/>
            <person name="Liimatainen K."/>
            <person name="Lipzen A."/>
            <person name="Lukacs Z."/>
            <person name="Mihaltcheva S."/>
            <person name="Morgado L.N."/>
            <person name="Niskanen T."/>
            <person name="Noordeloos M.E."/>
            <person name="Ohm R.A."/>
            <person name="Ortiz-Santana B."/>
            <person name="Ovrebo C."/>
            <person name="Racz N."/>
            <person name="Riley R."/>
            <person name="Savchenko A."/>
            <person name="Shiryaev A."/>
            <person name="Soop K."/>
            <person name="Spirin V."/>
            <person name="Szebenyi C."/>
            <person name="Tomsovsky M."/>
            <person name="Tulloss R.E."/>
            <person name="Uehling J."/>
            <person name="Grigoriev I.V."/>
            <person name="Vagvolgyi C."/>
            <person name="Papp T."/>
            <person name="Martin F.M."/>
            <person name="Miettinen O."/>
            <person name="Hibbett D.S."/>
            <person name="Nagy L.G."/>
        </authorList>
    </citation>
    <scope>NUCLEOTIDE SEQUENCE [LARGE SCALE GENOMIC DNA]</scope>
    <source>
        <strain evidence="6 7">HHB13444</strain>
    </source>
</reference>
<dbReference type="GO" id="GO:0008270">
    <property type="term" value="F:zinc ion binding"/>
    <property type="evidence" value="ECO:0007669"/>
    <property type="project" value="UniProtKB-KW"/>
</dbReference>
<organism evidence="6 7">
    <name type="scientific">Polyporus arcularius HHB13444</name>
    <dbReference type="NCBI Taxonomy" id="1314778"/>
    <lineage>
        <taxon>Eukaryota</taxon>
        <taxon>Fungi</taxon>
        <taxon>Dikarya</taxon>
        <taxon>Basidiomycota</taxon>
        <taxon>Agaricomycotina</taxon>
        <taxon>Agaricomycetes</taxon>
        <taxon>Polyporales</taxon>
        <taxon>Polyporaceae</taxon>
        <taxon>Polyporus</taxon>
    </lineage>
</organism>
<protein>
    <submittedName>
        <fullName evidence="6">Uncharacterized protein</fullName>
    </submittedName>
</protein>
<keyword evidence="4" id="KW-0862">Zinc</keyword>
<dbReference type="AlphaFoldDB" id="A0A5C3NRK7"/>
<evidence type="ECO:0000256" key="3">
    <source>
        <dbReference type="ARBA" id="ARBA00022771"/>
    </source>
</evidence>
<dbReference type="InterPro" id="IPR052035">
    <property type="entry name" value="ZnF_BED_domain_contain"/>
</dbReference>
<keyword evidence="3" id="KW-0863">Zinc-finger</keyword>
<evidence type="ECO:0000313" key="7">
    <source>
        <dbReference type="Proteomes" id="UP000308197"/>
    </source>
</evidence>
<feature type="non-terminal residue" evidence="6">
    <location>
        <position position="97"/>
    </location>
</feature>
<proteinExistence type="predicted"/>
<dbReference type="InterPro" id="IPR012337">
    <property type="entry name" value="RNaseH-like_sf"/>
</dbReference>
<dbReference type="SUPFAM" id="SSF53098">
    <property type="entry name" value="Ribonuclease H-like"/>
    <property type="match status" value="1"/>
</dbReference>
<keyword evidence="5" id="KW-0539">Nucleus</keyword>
<accession>A0A5C3NRK7</accession>
<dbReference type="InParanoid" id="A0A5C3NRK7"/>
<dbReference type="PANTHER" id="PTHR46481">
    <property type="entry name" value="ZINC FINGER BED DOMAIN-CONTAINING PROTEIN 4"/>
    <property type="match status" value="1"/>
</dbReference>
<comment type="subcellular location">
    <subcellularLocation>
        <location evidence="1">Nucleus</location>
    </subcellularLocation>
</comment>
<gene>
    <name evidence="6" type="ORF">K466DRAFT_447015</name>
</gene>
<evidence type="ECO:0000256" key="4">
    <source>
        <dbReference type="ARBA" id="ARBA00022833"/>
    </source>
</evidence>
<evidence type="ECO:0000256" key="2">
    <source>
        <dbReference type="ARBA" id="ARBA00022723"/>
    </source>
</evidence>
<dbReference type="EMBL" id="ML211825">
    <property type="protein sequence ID" value="TFK80196.1"/>
    <property type="molecule type" value="Genomic_DNA"/>
</dbReference>
<sequence>ESWVEEVETMNDEEMEEYEREIRPIKMVLVKIRKISFKIIHSTTKLLPAWREILKELKMAEKLLPCDVATRWNSTFDMADMAVEYRAAIERLCARRD</sequence>
<dbReference type="GO" id="GO:0005634">
    <property type="term" value="C:nucleus"/>
    <property type="evidence" value="ECO:0007669"/>
    <property type="project" value="UniProtKB-SubCell"/>
</dbReference>
<keyword evidence="2" id="KW-0479">Metal-binding</keyword>
<evidence type="ECO:0000256" key="1">
    <source>
        <dbReference type="ARBA" id="ARBA00004123"/>
    </source>
</evidence>
<evidence type="ECO:0000313" key="6">
    <source>
        <dbReference type="EMBL" id="TFK80196.1"/>
    </source>
</evidence>
<evidence type="ECO:0000256" key="5">
    <source>
        <dbReference type="ARBA" id="ARBA00023242"/>
    </source>
</evidence>